<keyword evidence="1" id="KW-1133">Transmembrane helix</keyword>
<keyword evidence="1" id="KW-0472">Membrane</keyword>
<dbReference type="Pfam" id="PF02405">
    <property type="entry name" value="MlaE"/>
    <property type="match status" value="1"/>
</dbReference>
<evidence type="ECO:0000313" key="3">
    <source>
        <dbReference type="Proteomes" id="UP001484239"/>
    </source>
</evidence>
<dbReference type="EMBL" id="JBBHLI010000004">
    <property type="protein sequence ID" value="MEK9501282.1"/>
    <property type="molecule type" value="Genomic_DNA"/>
</dbReference>
<feature type="transmembrane region" description="Helical" evidence="1">
    <location>
        <begin position="32"/>
        <end position="50"/>
    </location>
</feature>
<proteinExistence type="predicted"/>
<protein>
    <submittedName>
        <fullName evidence="2">ABC transporter permease</fullName>
    </submittedName>
</protein>
<organism evidence="2 3">
    <name type="scientific">Gaopeijia maritima</name>
    <dbReference type="NCBI Taxonomy" id="3119007"/>
    <lineage>
        <taxon>Bacteria</taxon>
        <taxon>Pseudomonadati</taxon>
        <taxon>Gemmatimonadota</taxon>
        <taxon>Longimicrobiia</taxon>
        <taxon>Gaopeijiales</taxon>
        <taxon>Gaopeijiaceae</taxon>
        <taxon>Gaopeijia</taxon>
    </lineage>
</organism>
<accession>A0ABU9E969</accession>
<feature type="transmembrane region" description="Helical" evidence="1">
    <location>
        <begin position="62"/>
        <end position="83"/>
    </location>
</feature>
<feature type="transmembrane region" description="Helical" evidence="1">
    <location>
        <begin position="95"/>
        <end position="122"/>
    </location>
</feature>
<sequence length="271" mass="28986">MSPPAARSSSDNGATRRWFGSVGRGTELVFDHAGSIGVLMWTVLLSVARLRFPLREFFRQIYVMGVESLPIVFVTGALAGIVTSQQGGYQMTGAIPAYFLGSLVAQTVVLEMGPVLTAIVLVGRVGARITAELGTMKVSEQIDAYHSLGRDPVVLLGSPRILAGLVVMPVLVGFADIIGILAGMVAARIDAGLGFESFLYGARLFWHSWDLFYSFTKAVVFGLAIPLISVHMGFRTQGGAEGVGRTTTDAVMFMTLTILILDAMFPPLLLN</sequence>
<feature type="transmembrane region" description="Helical" evidence="1">
    <location>
        <begin position="165"/>
        <end position="191"/>
    </location>
</feature>
<feature type="transmembrane region" description="Helical" evidence="1">
    <location>
        <begin position="250"/>
        <end position="270"/>
    </location>
</feature>
<name>A0ABU9E969_9BACT</name>
<dbReference type="PANTHER" id="PTHR30188:SF3">
    <property type="entry name" value="ABC TRANSPORTER PERMEASE"/>
    <property type="match status" value="1"/>
</dbReference>
<dbReference type="Proteomes" id="UP001484239">
    <property type="component" value="Unassembled WGS sequence"/>
</dbReference>
<feature type="transmembrane region" description="Helical" evidence="1">
    <location>
        <begin position="211"/>
        <end position="230"/>
    </location>
</feature>
<keyword evidence="3" id="KW-1185">Reference proteome</keyword>
<evidence type="ECO:0000313" key="2">
    <source>
        <dbReference type="EMBL" id="MEK9501282.1"/>
    </source>
</evidence>
<gene>
    <name evidence="2" type="ORF">WI372_09855</name>
</gene>
<reference evidence="2 3" key="1">
    <citation type="submission" date="2024-02" db="EMBL/GenBank/DDBJ databases">
        <title>A novel Gemmatimonadota bacterium.</title>
        <authorList>
            <person name="Du Z.-J."/>
            <person name="Ye Y.-Q."/>
        </authorList>
    </citation>
    <scope>NUCLEOTIDE SEQUENCE [LARGE SCALE GENOMIC DNA]</scope>
    <source>
        <strain evidence="2 3">DH-20</strain>
    </source>
</reference>
<dbReference type="PANTHER" id="PTHR30188">
    <property type="entry name" value="ABC TRANSPORTER PERMEASE PROTEIN-RELATED"/>
    <property type="match status" value="1"/>
</dbReference>
<dbReference type="InterPro" id="IPR030802">
    <property type="entry name" value="Permease_MalE"/>
</dbReference>
<dbReference type="RefSeq" id="WP_405285179.1">
    <property type="nucleotide sequence ID" value="NZ_CP144380.1"/>
</dbReference>
<keyword evidence="1" id="KW-0812">Transmembrane</keyword>
<comment type="caution">
    <text evidence="2">The sequence shown here is derived from an EMBL/GenBank/DDBJ whole genome shotgun (WGS) entry which is preliminary data.</text>
</comment>
<evidence type="ECO:0000256" key="1">
    <source>
        <dbReference type="SAM" id="Phobius"/>
    </source>
</evidence>